<gene>
    <name evidence="2" type="ORF">AVDCRST_MAG05-4069</name>
</gene>
<feature type="non-terminal residue" evidence="2">
    <location>
        <position position="1"/>
    </location>
</feature>
<name>A0A6J4TNL0_9ACTN</name>
<feature type="region of interest" description="Disordered" evidence="1">
    <location>
        <begin position="1"/>
        <end position="29"/>
    </location>
</feature>
<evidence type="ECO:0000256" key="1">
    <source>
        <dbReference type="SAM" id="MobiDB-lite"/>
    </source>
</evidence>
<sequence>ADHPERGAAGGGHRDSPQVRPPLRHLEDPRHLAVEAAGQGARGAQQDL</sequence>
<organism evidence="2">
    <name type="scientific">uncultured Rubrobacteraceae bacterium</name>
    <dbReference type="NCBI Taxonomy" id="349277"/>
    <lineage>
        <taxon>Bacteria</taxon>
        <taxon>Bacillati</taxon>
        <taxon>Actinomycetota</taxon>
        <taxon>Rubrobacteria</taxon>
        <taxon>Rubrobacterales</taxon>
        <taxon>Rubrobacteraceae</taxon>
        <taxon>environmental samples</taxon>
    </lineage>
</organism>
<reference evidence="2" key="1">
    <citation type="submission" date="2020-02" db="EMBL/GenBank/DDBJ databases">
        <authorList>
            <person name="Meier V. D."/>
        </authorList>
    </citation>
    <scope>NUCLEOTIDE SEQUENCE</scope>
    <source>
        <strain evidence="2">AVDCRST_MAG05</strain>
    </source>
</reference>
<evidence type="ECO:0000313" key="2">
    <source>
        <dbReference type="EMBL" id="CAA9527066.1"/>
    </source>
</evidence>
<proteinExistence type="predicted"/>
<dbReference type="AlphaFoldDB" id="A0A6J4TNL0"/>
<feature type="non-terminal residue" evidence="2">
    <location>
        <position position="48"/>
    </location>
</feature>
<dbReference type="EMBL" id="CADCVM010000446">
    <property type="protein sequence ID" value="CAA9527066.1"/>
    <property type="molecule type" value="Genomic_DNA"/>
</dbReference>
<feature type="compositionally biased region" description="Basic and acidic residues" evidence="1">
    <location>
        <begin position="1"/>
        <end position="17"/>
    </location>
</feature>
<accession>A0A6J4TNL0</accession>
<protein>
    <submittedName>
        <fullName evidence="2">Uncharacterized protein</fullName>
    </submittedName>
</protein>